<dbReference type="InterPro" id="IPR023365">
    <property type="entry name" value="Sortase_dom-sf"/>
</dbReference>
<protein>
    <recommendedName>
        <fullName evidence="4">Sortase</fullName>
    </recommendedName>
</protein>
<dbReference type="Proteomes" id="UP000019249">
    <property type="component" value="Unassembled WGS sequence"/>
</dbReference>
<organism evidence="2 3">
    <name type="scientific">Listeria floridensis FSL S10-1187</name>
    <dbReference type="NCBI Taxonomy" id="1265817"/>
    <lineage>
        <taxon>Bacteria</taxon>
        <taxon>Bacillati</taxon>
        <taxon>Bacillota</taxon>
        <taxon>Bacilli</taxon>
        <taxon>Bacillales</taxon>
        <taxon>Listeriaceae</taxon>
        <taxon>Listeria</taxon>
    </lineage>
</organism>
<evidence type="ECO:0000313" key="3">
    <source>
        <dbReference type="Proteomes" id="UP000019249"/>
    </source>
</evidence>
<keyword evidence="1" id="KW-0378">Hydrolase</keyword>
<evidence type="ECO:0000256" key="1">
    <source>
        <dbReference type="ARBA" id="ARBA00022801"/>
    </source>
</evidence>
<keyword evidence="3" id="KW-1185">Reference proteome</keyword>
<dbReference type="InterPro" id="IPR005754">
    <property type="entry name" value="Sortase"/>
</dbReference>
<name>A0ABN0RH16_9LIST</name>
<dbReference type="EMBL" id="AODF01000007">
    <property type="protein sequence ID" value="EUJ33141.1"/>
    <property type="molecule type" value="Genomic_DNA"/>
</dbReference>
<dbReference type="SUPFAM" id="SSF63817">
    <property type="entry name" value="Sortase"/>
    <property type="match status" value="1"/>
</dbReference>
<accession>A0ABN0RH16</accession>
<reference evidence="2 3" key="1">
    <citation type="journal article" date="2014" name="Int. J. Syst. Evol. Microbiol.">
        <title>Listeria floridensis sp. nov., Listeria aquatica sp. nov., Listeria cornellensis sp. nov., Listeria riparia sp. nov. and Listeria grandensis sp. nov., from agricultural and natural environments.</title>
        <authorList>
            <person name="den Bakker H.C."/>
            <person name="Warchocki S."/>
            <person name="Wright E.M."/>
            <person name="Allred A.F."/>
            <person name="Ahlstrom C."/>
            <person name="Manuel C.S."/>
            <person name="Stasiewicz M.J."/>
            <person name="Burrell A."/>
            <person name="Roof S."/>
            <person name="Strawn L."/>
            <person name="Fortes E.D."/>
            <person name="Nightingale K.K."/>
            <person name="Kephart D."/>
            <person name="Wiedmann M."/>
        </authorList>
    </citation>
    <scope>NUCLEOTIDE SEQUENCE [LARGE SCALE GENOMIC DNA]</scope>
    <source>
        <strain evidence="2 3">FSL S10-1187</strain>
    </source>
</reference>
<evidence type="ECO:0000313" key="2">
    <source>
        <dbReference type="EMBL" id="EUJ33141.1"/>
    </source>
</evidence>
<comment type="caution">
    <text evidence="2">The sequence shown here is derived from an EMBL/GenBank/DDBJ whole genome shotgun (WGS) entry which is preliminary data.</text>
</comment>
<evidence type="ECO:0008006" key="4">
    <source>
        <dbReference type="Google" id="ProtNLM"/>
    </source>
</evidence>
<proteinExistence type="predicted"/>
<gene>
    <name evidence="2" type="ORF">MFLO_04340</name>
</gene>
<dbReference type="Gene3D" id="2.40.260.10">
    <property type="entry name" value="Sortase"/>
    <property type="match status" value="1"/>
</dbReference>
<dbReference type="Pfam" id="PF04203">
    <property type="entry name" value="Sortase"/>
    <property type="match status" value="1"/>
</dbReference>
<sequence>MTNKQKVSYKDGEVMEDTDDTRLTLITCDKATSTTQRIVIQAVPKK</sequence>